<evidence type="ECO:0000313" key="4">
    <source>
        <dbReference type="Proteomes" id="UP000070119"/>
    </source>
</evidence>
<protein>
    <submittedName>
        <fullName evidence="2">Uncharacterized protein</fullName>
    </submittedName>
</protein>
<evidence type="ECO:0000313" key="2">
    <source>
        <dbReference type="EMBL" id="KWZ53311.1"/>
    </source>
</evidence>
<accession>A0AA40UVL9</accession>
<dbReference type="EMBL" id="LPAD01000007">
    <property type="protein sequence ID" value="KVN92558.1"/>
    <property type="molecule type" value="Genomic_DNA"/>
</dbReference>
<dbReference type="Proteomes" id="UP000057910">
    <property type="component" value="Unassembled WGS sequence"/>
</dbReference>
<name>A0AA40UVL9_9BURK</name>
<evidence type="ECO:0000313" key="3">
    <source>
        <dbReference type="Proteomes" id="UP000057910"/>
    </source>
</evidence>
<reference evidence="1 3" key="1">
    <citation type="submission" date="2015-11" db="EMBL/GenBank/DDBJ databases">
        <title>Expanding the genomic diversity of Burkholderia species for the development of highly accurate diagnostics.</title>
        <authorList>
            <person name="Sahl J."/>
            <person name="Keim P."/>
            <person name="Wagner D."/>
        </authorList>
    </citation>
    <scope>NUCLEOTIDE SEQUENCE [LARGE SCALE GENOMIC DNA]</scope>
    <source>
        <strain evidence="1 3">MSMB1585WGS</strain>
    </source>
</reference>
<dbReference type="AlphaFoldDB" id="A0AA40UVL9"/>
<dbReference type="EMBL" id="LNJU01000005">
    <property type="protein sequence ID" value="KWZ53311.1"/>
    <property type="molecule type" value="Genomic_DNA"/>
</dbReference>
<reference evidence="2 4" key="2">
    <citation type="submission" date="2015-11" db="EMBL/GenBank/DDBJ databases">
        <authorList>
            <person name="Sahl J."/>
            <person name="Wagner D."/>
            <person name="Keim P."/>
        </authorList>
    </citation>
    <scope>NUCLEOTIDE SEQUENCE [LARGE SCALE GENOMIC DNA]</scope>
    <source>
        <strain evidence="2 4">MSMB1157</strain>
    </source>
</reference>
<sequence>MADRQPRTAREIADTLDISLKPVNKYLRAASTPGETQEVHSIDRKGNANAARFVVGKGKNVPPRRDARKAAQVRELTDDELDAKHKSLMRWWPAPDLLVIGAINNMVRMGVQAC</sequence>
<organism evidence="2 4">
    <name type="scientific">Burkholderia ubonensis</name>
    <dbReference type="NCBI Taxonomy" id="101571"/>
    <lineage>
        <taxon>Bacteria</taxon>
        <taxon>Pseudomonadati</taxon>
        <taxon>Pseudomonadota</taxon>
        <taxon>Betaproteobacteria</taxon>
        <taxon>Burkholderiales</taxon>
        <taxon>Burkholderiaceae</taxon>
        <taxon>Burkholderia</taxon>
        <taxon>Burkholderia cepacia complex</taxon>
    </lineage>
</organism>
<proteinExistence type="predicted"/>
<gene>
    <name evidence="1" type="ORF">WJ68_33590</name>
    <name evidence="2" type="ORF">WK57_30450</name>
</gene>
<evidence type="ECO:0000313" key="1">
    <source>
        <dbReference type="EMBL" id="KVN92558.1"/>
    </source>
</evidence>
<comment type="caution">
    <text evidence="2">The sequence shown here is derived from an EMBL/GenBank/DDBJ whole genome shotgun (WGS) entry which is preliminary data.</text>
</comment>
<dbReference type="Proteomes" id="UP000070119">
    <property type="component" value="Chromosome 2"/>
</dbReference>